<dbReference type="PATRIC" id="fig|451.8.peg.2240"/>
<evidence type="ECO:0000313" key="4">
    <source>
        <dbReference type="Proteomes" id="UP000182998"/>
    </source>
</evidence>
<evidence type="ECO:0000313" key="1">
    <source>
        <dbReference type="EMBL" id="CEG60987.1"/>
    </source>
</evidence>
<dbReference type="RefSeq" id="WP_045099309.1">
    <property type="nucleotide sequence ID" value="NZ_FMVN01000014.1"/>
</dbReference>
<dbReference type="AlphaFoldDB" id="A0A098GG73"/>
<accession>A0A098GG73</accession>
<gene>
    <name evidence="1" type="ORF">LMI_1691</name>
    <name evidence="2" type="ORF">SAMN02982997_02558</name>
</gene>
<dbReference type="OrthoDB" id="6446140at2"/>
<reference evidence="1" key="1">
    <citation type="submission" date="2014-09" db="EMBL/GenBank/DDBJ databases">
        <authorList>
            <person name="GOMEZ-VALERO Laura"/>
        </authorList>
    </citation>
    <scope>NUCLEOTIDE SEQUENCE</scope>
    <source>
        <strain evidence="1">ATCC33218</strain>
    </source>
</reference>
<dbReference type="InterPro" id="IPR010982">
    <property type="entry name" value="Lambda_DNA-bd_dom_sf"/>
</dbReference>
<sequence length="73" mass="8577">MTIDEALKHFRSGYELCKKIGAHTAAFTRWKKQNFIPVTQQLKINEITGANMPIDLDREAMEKRLENIERKRC</sequence>
<dbReference type="Proteomes" id="UP000032414">
    <property type="component" value="Chromosome I"/>
</dbReference>
<reference evidence="3" key="2">
    <citation type="submission" date="2014-09" db="EMBL/GenBank/DDBJ databases">
        <authorList>
            <person name="Gomez-Valero L."/>
        </authorList>
    </citation>
    <scope>NUCLEOTIDE SEQUENCE [LARGE SCALE GENOMIC DNA]</scope>
    <source>
        <strain evidence="3">ATCC33218</strain>
    </source>
</reference>
<keyword evidence="4" id="KW-1185">Reference proteome</keyword>
<dbReference type="Proteomes" id="UP000182998">
    <property type="component" value="Unassembled WGS sequence"/>
</dbReference>
<dbReference type="HOGENOM" id="CLU_2703583_0_0_6"/>
<name>A0A098GG73_LEGMI</name>
<protein>
    <submittedName>
        <fullName evidence="1">Uncharacterized protein</fullName>
    </submittedName>
</protein>
<evidence type="ECO:0000313" key="2">
    <source>
        <dbReference type="EMBL" id="SCY70080.1"/>
    </source>
</evidence>
<dbReference type="EMBL" id="LN614830">
    <property type="protein sequence ID" value="CEG60987.1"/>
    <property type="molecule type" value="Genomic_DNA"/>
</dbReference>
<dbReference type="GO" id="GO:0003677">
    <property type="term" value="F:DNA binding"/>
    <property type="evidence" value="ECO:0007669"/>
    <property type="project" value="InterPro"/>
</dbReference>
<reference evidence="2 4" key="3">
    <citation type="submission" date="2016-10" db="EMBL/GenBank/DDBJ databases">
        <authorList>
            <person name="Varghese N."/>
            <person name="Submissions S."/>
        </authorList>
    </citation>
    <scope>NUCLEOTIDE SEQUENCE [LARGE SCALE GENOMIC DNA]</scope>
    <source>
        <strain evidence="2 4">ATCC 33218</strain>
    </source>
</reference>
<dbReference type="EMBL" id="FMVN01000014">
    <property type="protein sequence ID" value="SCY70080.1"/>
    <property type="molecule type" value="Genomic_DNA"/>
</dbReference>
<dbReference type="KEGG" id="tmc:LMI_1691"/>
<evidence type="ECO:0000313" key="3">
    <source>
        <dbReference type="Proteomes" id="UP000032414"/>
    </source>
</evidence>
<organism evidence="1 3">
    <name type="scientific">Legionella micdadei</name>
    <name type="common">Tatlockia micdadei</name>
    <dbReference type="NCBI Taxonomy" id="451"/>
    <lineage>
        <taxon>Bacteria</taxon>
        <taxon>Pseudomonadati</taxon>
        <taxon>Pseudomonadota</taxon>
        <taxon>Gammaproteobacteria</taxon>
        <taxon>Legionellales</taxon>
        <taxon>Legionellaceae</taxon>
        <taxon>Legionella</taxon>
    </lineage>
</organism>
<dbReference type="Gene3D" id="1.10.260.40">
    <property type="entry name" value="lambda repressor-like DNA-binding domains"/>
    <property type="match status" value="1"/>
</dbReference>
<proteinExistence type="predicted"/>